<keyword evidence="7" id="KW-1185">Reference proteome</keyword>
<comment type="subunit">
    <text evidence="3">Homotrimer.</text>
</comment>
<dbReference type="NCBIfam" id="NF006600">
    <property type="entry name" value="PRK09140.1"/>
    <property type="match status" value="1"/>
</dbReference>
<gene>
    <name evidence="6" type="ORF">GGR16_002998</name>
</gene>
<dbReference type="EMBL" id="JACIEN010000003">
    <property type="protein sequence ID" value="MBB4017964.1"/>
    <property type="molecule type" value="Genomic_DNA"/>
</dbReference>
<dbReference type="AlphaFoldDB" id="A0A840BXZ0"/>
<evidence type="ECO:0000313" key="7">
    <source>
        <dbReference type="Proteomes" id="UP000577362"/>
    </source>
</evidence>
<protein>
    <submittedName>
        <fullName evidence="6">2-dehydro-3-deoxyphosphogalactonate aldolase</fullName>
        <ecNumber evidence="6">4.1.2.21</ecNumber>
    </submittedName>
</protein>
<dbReference type="CDD" id="cd00452">
    <property type="entry name" value="KDPG_aldolase"/>
    <property type="match status" value="1"/>
</dbReference>
<dbReference type="Proteomes" id="UP000577362">
    <property type="component" value="Unassembled WGS sequence"/>
</dbReference>
<dbReference type="InterPro" id="IPR000887">
    <property type="entry name" value="Aldlse_KDPG_KHG"/>
</dbReference>
<evidence type="ECO:0000256" key="1">
    <source>
        <dbReference type="ARBA" id="ARBA00004761"/>
    </source>
</evidence>
<dbReference type="InterPro" id="IPR013785">
    <property type="entry name" value="Aldolase_TIM"/>
</dbReference>
<evidence type="ECO:0000313" key="6">
    <source>
        <dbReference type="EMBL" id="MBB4017964.1"/>
    </source>
</evidence>
<organism evidence="6 7">
    <name type="scientific">Chelatococcus caeni</name>
    <dbReference type="NCBI Taxonomy" id="1348468"/>
    <lineage>
        <taxon>Bacteria</taxon>
        <taxon>Pseudomonadati</taxon>
        <taxon>Pseudomonadota</taxon>
        <taxon>Alphaproteobacteria</taxon>
        <taxon>Hyphomicrobiales</taxon>
        <taxon>Chelatococcaceae</taxon>
        <taxon>Chelatococcus</taxon>
    </lineage>
</organism>
<accession>A0A840BXZ0</accession>
<proteinExistence type="inferred from homology"/>
<dbReference type="EC" id="4.1.2.21" evidence="6"/>
<evidence type="ECO:0000256" key="2">
    <source>
        <dbReference type="ARBA" id="ARBA00006906"/>
    </source>
</evidence>
<dbReference type="PANTHER" id="PTHR30246">
    <property type="entry name" value="2-KETO-3-DEOXY-6-PHOSPHOGLUCONATE ALDOLASE"/>
    <property type="match status" value="1"/>
</dbReference>
<evidence type="ECO:0000256" key="5">
    <source>
        <dbReference type="ARBA" id="ARBA00023277"/>
    </source>
</evidence>
<dbReference type="PANTHER" id="PTHR30246:SF1">
    <property type="entry name" value="2-DEHYDRO-3-DEOXY-6-PHOSPHOGALACTONATE ALDOLASE-RELATED"/>
    <property type="match status" value="1"/>
</dbReference>
<evidence type="ECO:0000256" key="4">
    <source>
        <dbReference type="ARBA" id="ARBA00023239"/>
    </source>
</evidence>
<comment type="caution">
    <text evidence="6">The sequence shown here is derived from an EMBL/GenBank/DDBJ whole genome shotgun (WGS) entry which is preliminary data.</text>
</comment>
<dbReference type="GO" id="GO:0008674">
    <property type="term" value="F:2-dehydro-3-deoxy-6-phosphogalactonate aldolase activity"/>
    <property type="evidence" value="ECO:0007669"/>
    <property type="project" value="UniProtKB-EC"/>
</dbReference>
<dbReference type="Pfam" id="PF01081">
    <property type="entry name" value="Aldolase"/>
    <property type="match status" value="1"/>
</dbReference>
<dbReference type="SUPFAM" id="SSF51569">
    <property type="entry name" value="Aldolase"/>
    <property type="match status" value="1"/>
</dbReference>
<evidence type="ECO:0000256" key="3">
    <source>
        <dbReference type="ARBA" id="ARBA00011233"/>
    </source>
</evidence>
<comment type="pathway">
    <text evidence="1">Carbohydrate acid metabolism.</text>
</comment>
<keyword evidence="4 6" id="KW-0456">Lyase</keyword>
<dbReference type="RefSeq" id="WP_183317074.1">
    <property type="nucleotide sequence ID" value="NZ_JACIEN010000003.1"/>
</dbReference>
<sequence>MRLVEALATRPLVAILRGVTPDEAVAVGQVLVDAGFSIVEVPLNSPQPLDSIARLAQAFGERVLIGAGTVTTTAEVKGVADAGGRIIVSPHFDEAVVTMALGRGLDVLPGCMTPSEIFAARRAGAEAVKIFPAEVVGMAGVKALRSVLPRDLKILPVGGISPENMAEFARAGADGFGIGSALYKPGMTLEQIARAGERFVAAGAAAFGAK</sequence>
<dbReference type="Gene3D" id="3.20.20.70">
    <property type="entry name" value="Aldolase class I"/>
    <property type="match status" value="1"/>
</dbReference>
<name>A0A840BXZ0_9HYPH</name>
<comment type="similarity">
    <text evidence="2">Belongs to the KHG/KDPG aldolase family.</text>
</comment>
<keyword evidence="5" id="KW-0119">Carbohydrate metabolism</keyword>
<reference evidence="6 7" key="1">
    <citation type="submission" date="2020-08" db="EMBL/GenBank/DDBJ databases">
        <title>Genomic Encyclopedia of Type Strains, Phase IV (KMG-IV): sequencing the most valuable type-strain genomes for metagenomic binning, comparative biology and taxonomic classification.</title>
        <authorList>
            <person name="Goeker M."/>
        </authorList>
    </citation>
    <scope>NUCLEOTIDE SEQUENCE [LARGE SCALE GENOMIC DNA]</scope>
    <source>
        <strain evidence="6 7">DSM 103737</strain>
    </source>
</reference>